<keyword evidence="2" id="KW-0378">Hydrolase</keyword>
<dbReference type="InterPro" id="IPR049449">
    <property type="entry name" value="TesB_ACOT8-like_N"/>
</dbReference>
<dbReference type="Proteomes" id="UP001059672">
    <property type="component" value="Chromosome"/>
</dbReference>
<evidence type="ECO:0000259" key="3">
    <source>
        <dbReference type="Pfam" id="PF13622"/>
    </source>
</evidence>
<name>A0ABY5H645_9PSED</name>
<feature type="domain" description="Acyl-CoA thioesterase-like N-terminal HotDog" evidence="3">
    <location>
        <begin position="20"/>
        <end position="103"/>
    </location>
</feature>
<dbReference type="PANTHER" id="PTHR11066:SF34">
    <property type="entry name" value="ACYL-COENZYME A THIOESTERASE 8"/>
    <property type="match status" value="1"/>
</dbReference>
<gene>
    <name evidence="5" type="ORF">KDW96_00125</name>
</gene>
<dbReference type="Pfam" id="PF20789">
    <property type="entry name" value="4HBT_3C"/>
    <property type="match status" value="1"/>
</dbReference>
<feature type="domain" description="Acyl-CoA thioesterase-like C-terminal" evidence="4">
    <location>
        <begin position="125"/>
        <end position="265"/>
    </location>
</feature>
<dbReference type="CDD" id="cd03445">
    <property type="entry name" value="Thioesterase_II_repeat2"/>
    <property type="match status" value="1"/>
</dbReference>
<dbReference type="EMBL" id="CP073346">
    <property type="protein sequence ID" value="UTW07783.1"/>
    <property type="molecule type" value="Genomic_DNA"/>
</dbReference>
<comment type="similarity">
    <text evidence="1">Belongs to the C/M/P thioester hydrolase family.</text>
</comment>
<reference evidence="5" key="1">
    <citation type="submission" date="2021-04" db="EMBL/GenBank/DDBJ databases">
        <title>Oceanospirillales bacteria with DddD are important DMSP degraders in coastal seawater.</title>
        <authorList>
            <person name="Liu J."/>
        </authorList>
    </citation>
    <scope>NUCLEOTIDE SEQUENCE</scope>
    <source>
        <strain evidence="5">D13-4</strain>
    </source>
</reference>
<evidence type="ECO:0000256" key="2">
    <source>
        <dbReference type="ARBA" id="ARBA00022801"/>
    </source>
</evidence>
<evidence type="ECO:0000256" key="1">
    <source>
        <dbReference type="ARBA" id="ARBA00006538"/>
    </source>
</evidence>
<evidence type="ECO:0000313" key="6">
    <source>
        <dbReference type="Proteomes" id="UP001059672"/>
    </source>
</evidence>
<protein>
    <submittedName>
        <fullName evidence="5">Thioesterase family protein</fullName>
    </submittedName>
</protein>
<keyword evidence="6" id="KW-1185">Reference proteome</keyword>
<dbReference type="PANTHER" id="PTHR11066">
    <property type="entry name" value="ACYL-COA THIOESTERASE"/>
    <property type="match status" value="1"/>
</dbReference>
<dbReference type="InterPro" id="IPR049450">
    <property type="entry name" value="ACOT8-like_C"/>
</dbReference>
<evidence type="ECO:0000259" key="4">
    <source>
        <dbReference type="Pfam" id="PF20789"/>
    </source>
</evidence>
<dbReference type="Pfam" id="PF13622">
    <property type="entry name" value="4HBT_3"/>
    <property type="match status" value="1"/>
</dbReference>
<accession>A0ABY5H645</accession>
<evidence type="ECO:0000313" key="5">
    <source>
        <dbReference type="EMBL" id="UTW07783.1"/>
    </source>
</evidence>
<dbReference type="Gene3D" id="2.40.160.210">
    <property type="entry name" value="Acyl-CoA thioesterase, double hotdog domain"/>
    <property type="match status" value="1"/>
</dbReference>
<dbReference type="InterPro" id="IPR029069">
    <property type="entry name" value="HotDog_dom_sf"/>
</dbReference>
<dbReference type="InterPro" id="IPR042171">
    <property type="entry name" value="Acyl-CoA_hotdog"/>
</dbReference>
<dbReference type="SUPFAM" id="SSF54637">
    <property type="entry name" value="Thioesterase/thiol ester dehydrase-isomerase"/>
    <property type="match status" value="2"/>
</dbReference>
<sequence length="267" mass="28911">MTFSELLQAVRATPETLQIPAAWAQGRASFGGLVAALVYEAMGARVPAGRPVRSLAVTFVGPVEPEVPVSFQVEVLREGKAVSQLLGRAVQKGQAVTLVQGSFGAARESAIDVASEAAPQIQPVEACQELPYIRNVTPEFTRFLAMRWGLGGMPFTNNPSRQMGGWVRLRPQVEGETQVLDEAHLLALVDAWPPAVLSHLRTPAPGSSLTWTIEFIQPIKQLTTLDWCRYRAHIEHARDGYGHIAAGLWGPSGELLAISRQTVTVFG</sequence>
<proteinExistence type="inferred from homology"/>
<dbReference type="InterPro" id="IPR003703">
    <property type="entry name" value="Acyl_CoA_thio"/>
</dbReference>
<organism evidence="5 6">
    <name type="scientific">Pseudomonas benzenivorans</name>
    <dbReference type="NCBI Taxonomy" id="556533"/>
    <lineage>
        <taxon>Bacteria</taxon>
        <taxon>Pseudomonadati</taxon>
        <taxon>Pseudomonadota</taxon>
        <taxon>Gammaproteobacteria</taxon>
        <taxon>Pseudomonadales</taxon>
        <taxon>Pseudomonadaceae</taxon>
        <taxon>Pseudomonas</taxon>
    </lineage>
</organism>
<dbReference type="RefSeq" id="WP_255838370.1">
    <property type="nucleotide sequence ID" value="NZ_CP073346.1"/>
</dbReference>